<accession>A0A368GMX0</accession>
<comment type="caution">
    <text evidence="1">The sequence shown here is derived from an EMBL/GenBank/DDBJ whole genome shotgun (WGS) entry which is preliminary data.</text>
</comment>
<dbReference type="Proteomes" id="UP000252519">
    <property type="component" value="Unassembled WGS sequence"/>
</dbReference>
<reference evidence="1 2" key="1">
    <citation type="submission" date="2014-10" db="EMBL/GenBank/DDBJ databases">
        <title>Draft genome of the hookworm Ancylostoma caninum.</title>
        <authorList>
            <person name="Mitreva M."/>
        </authorList>
    </citation>
    <scope>NUCLEOTIDE SEQUENCE [LARGE SCALE GENOMIC DNA]</scope>
    <source>
        <strain evidence="1 2">Baltimore</strain>
    </source>
</reference>
<name>A0A368GMX0_ANCCA</name>
<organism evidence="1 2">
    <name type="scientific">Ancylostoma caninum</name>
    <name type="common">Dog hookworm</name>
    <dbReference type="NCBI Taxonomy" id="29170"/>
    <lineage>
        <taxon>Eukaryota</taxon>
        <taxon>Metazoa</taxon>
        <taxon>Ecdysozoa</taxon>
        <taxon>Nematoda</taxon>
        <taxon>Chromadorea</taxon>
        <taxon>Rhabditida</taxon>
        <taxon>Rhabditina</taxon>
        <taxon>Rhabditomorpha</taxon>
        <taxon>Strongyloidea</taxon>
        <taxon>Ancylostomatidae</taxon>
        <taxon>Ancylostomatinae</taxon>
        <taxon>Ancylostoma</taxon>
    </lineage>
</organism>
<dbReference type="EMBL" id="JOJR01000095">
    <property type="protein sequence ID" value="RCN45726.1"/>
    <property type="molecule type" value="Genomic_DNA"/>
</dbReference>
<evidence type="ECO:0000313" key="1">
    <source>
        <dbReference type="EMBL" id="RCN45726.1"/>
    </source>
</evidence>
<proteinExistence type="predicted"/>
<protein>
    <submittedName>
        <fullName evidence="1">Uncharacterized protein</fullName>
    </submittedName>
</protein>
<evidence type="ECO:0000313" key="2">
    <source>
        <dbReference type="Proteomes" id="UP000252519"/>
    </source>
</evidence>
<dbReference type="AlphaFoldDB" id="A0A368GMX0"/>
<gene>
    <name evidence="1" type="ORF">ANCCAN_08294</name>
</gene>
<keyword evidence="2" id="KW-1185">Reference proteome</keyword>
<sequence length="77" mass="8530">MNIMTTVTKSAKELAQIRTRHSVDFRVLLVVFVTTATTEITKINVSCSANATRQRLPWSSPGDQHLGAQELINVTEC</sequence>